<sequence length="83" mass="9300">MRKLGVNIMMMAIAFCDFGCAFIAGMYLVSGNNSHKNMEDSYFLSVFLLLYDYLTIGFHSSSILIGVDASLYLNIHIHCHAVE</sequence>
<dbReference type="STRING" id="135651.G0MXM2"/>
<feature type="transmembrane region" description="Helical" evidence="1">
    <location>
        <begin position="12"/>
        <end position="30"/>
    </location>
</feature>
<keyword evidence="1" id="KW-0472">Membrane</keyword>
<evidence type="ECO:0000313" key="2">
    <source>
        <dbReference type="EMBL" id="EGT47101.1"/>
    </source>
</evidence>
<keyword evidence="1" id="KW-0812">Transmembrane</keyword>
<dbReference type="PANTHER" id="PTHR47419">
    <property type="entry name" value="DROMYOSUPPRESSIN RECEPTOR RELATED-RELATED"/>
    <property type="match status" value="1"/>
</dbReference>
<feature type="transmembrane region" description="Helical" evidence="1">
    <location>
        <begin position="42"/>
        <end position="67"/>
    </location>
</feature>
<evidence type="ECO:0000313" key="3">
    <source>
        <dbReference type="Proteomes" id="UP000008068"/>
    </source>
</evidence>
<dbReference type="EMBL" id="GL379819">
    <property type="protein sequence ID" value="EGT47101.1"/>
    <property type="molecule type" value="Genomic_DNA"/>
</dbReference>
<dbReference type="OrthoDB" id="10566374at2759"/>
<dbReference type="AlphaFoldDB" id="G0MXM2"/>
<reference evidence="3" key="1">
    <citation type="submission" date="2011-07" db="EMBL/GenBank/DDBJ databases">
        <authorList>
            <consortium name="Caenorhabditis brenneri Sequencing and Analysis Consortium"/>
            <person name="Wilson R.K."/>
        </authorList>
    </citation>
    <scope>NUCLEOTIDE SEQUENCE [LARGE SCALE GENOMIC DNA]</scope>
    <source>
        <strain evidence="3">PB2801</strain>
    </source>
</reference>
<dbReference type="Proteomes" id="UP000008068">
    <property type="component" value="Unassembled WGS sequence"/>
</dbReference>
<dbReference type="InParanoid" id="G0MXM2"/>
<keyword evidence="1" id="KW-1133">Transmembrane helix</keyword>
<name>G0MXM2_CAEBE</name>
<dbReference type="PANTHER" id="PTHR47419:SF2">
    <property type="entry name" value="G-PROTEIN COUPLED RECEPTORS FAMILY 1 PROFILE DOMAIN-CONTAINING PROTEIN"/>
    <property type="match status" value="1"/>
</dbReference>
<gene>
    <name evidence="2" type="ORF">CAEBREN_30104</name>
</gene>
<proteinExistence type="predicted"/>
<keyword evidence="3" id="KW-1185">Reference proteome</keyword>
<dbReference type="HOGENOM" id="CLU_2544605_0_0_1"/>
<protein>
    <submittedName>
        <fullName evidence="2">Uncharacterized protein</fullName>
    </submittedName>
</protein>
<accession>G0MXM2</accession>
<evidence type="ECO:0000256" key="1">
    <source>
        <dbReference type="SAM" id="Phobius"/>
    </source>
</evidence>
<organism evidence="3">
    <name type="scientific">Caenorhabditis brenneri</name>
    <name type="common">Nematode worm</name>
    <dbReference type="NCBI Taxonomy" id="135651"/>
    <lineage>
        <taxon>Eukaryota</taxon>
        <taxon>Metazoa</taxon>
        <taxon>Ecdysozoa</taxon>
        <taxon>Nematoda</taxon>
        <taxon>Chromadorea</taxon>
        <taxon>Rhabditida</taxon>
        <taxon>Rhabditina</taxon>
        <taxon>Rhabditomorpha</taxon>
        <taxon>Rhabditoidea</taxon>
        <taxon>Rhabditidae</taxon>
        <taxon>Peloderinae</taxon>
        <taxon>Caenorhabditis</taxon>
    </lineage>
</organism>